<evidence type="ECO:0008006" key="4">
    <source>
        <dbReference type="Google" id="ProtNLM"/>
    </source>
</evidence>
<dbReference type="Gene3D" id="2.40.320.10">
    <property type="entry name" value="Hypothetical Protein Pfu-838710-001"/>
    <property type="match status" value="1"/>
</dbReference>
<dbReference type="EMBL" id="JAVRQU010000003">
    <property type="protein sequence ID" value="KAK5705168.1"/>
    <property type="molecule type" value="Genomic_DNA"/>
</dbReference>
<feature type="compositionally biased region" description="Low complexity" evidence="1">
    <location>
        <begin position="63"/>
        <end position="81"/>
    </location>
</feature>
<sequence>MASSSIMRTVRPSSITTSHSKTLIKHSIITPPHLLQAFFTTSLRALRRSGFDNTAHQTGLAKSFSTTSSHTPSPQSMPSPSDAITPKPHFTSHLEVEQKFLPTLALKQLLSLPGSETLPPIPQRIRDLCSGGVANSQRRLTFELLSDRIIFDRYYDTKDLSLMKNGIYVRHRSHIAKAGVDGSETYKGSMEAKVLLRGTHEDSVCVELEGWEAIEMMLEERKLLHCTEGKAGWGQIAPICTDRSEWRVTEQRDPQMEMPTLGEATQRVIQSHWRKLEATGRENRDAGPKPKLDLGQSAITIVLDRVSGPGGQDFLHEIGKVEMMTDFHGGETAGKHEELRRAAAEAMQERLAEFMRRHPALFNTGEGVKGKLKAHLESKDRKKSTQGAVSYESLEKVDVSHTLW</sequence>
<accession>A0AAN7WBC4</accession>
<evidence type="ECO:0000313" key="3">
    <source>
        <dbReference type="Proteomes" id="UP001310594"/>
    </source>
</evidence>
<feature type="region of interest" description="Disordered" evidence="1">
    <location>
        <begin position="61"/>
        <end position="88"/>
    </location>
</feature>
<dbReference type="SUPFAM" id="SSF55154">
    <property type="entry name" value="CYTH-like phosphatases"/>
    <property type="match status" value="1"/>
</dbReference>
<evidence type="ECO:0000313" key="2">
    <source>
        <dbReference type="EMBL" id="KAK5705168.1"/>
    </source>
</evidence>
<evidence type="ECO:0000256" key="1">
    <source>
        <dbReference type="SAM" id="MobiDB-lite"/>
    </source>
</evidence>
<gene>
    <name evidence="2" type="ORF">LTR97_002285</name>
</gene>
<dbReference type="InterPro" id="IPR033469">
    <property type="entry name" value="CYTH-like_dom_sf"/>
</dbReference>
<reference evidence="2" key="1">
    <citation type="submission" date="2023-08" db="EMBL/GenBank/DDBJ databases">
        <title>Black Yeasts Isolated from many extreme environments.</title>
        <authorList>
            <person name="Coleine C."/>
            <person name="Stajich J.E."/>
            <person name="Selbmann L."/>
        </authorList>
    </citation>
    <scope>NUCLEOTIDE SEQUENCE</scope>
    <source>
        <strain evidence="2">CCFEE 5810</strain>
    </source>
</reference>
<dbReference type="AlphaFoldDB" id="A0AAN7WBC4"/>
<name>A0AAN7WBC4_9PEZI</name>
<organism evidence="2 3">
    <name type="scientific">Elasticomyces elasticus</name>
    <dbReference type="NCBI Taxonomy" id="574655"/>
    <lineage>
        <taxon>Eukaryota</taxon>
        <taxon>Fungi</taxon>
        <taxon>Dikarya</taxon>
        <taxon>Ascomycota</taxon>
        <taxon>Pezizomycotina</taxon>
        <taxon>Dothideomycetes</taxon>
        <taxon>Dothideomycetidae</taxon>
        <taxon>Mycosphaerellales</taxon>
        <taxon>Teratosphaeriaceae</taxon>
        <taxon>Elasticomyces</taxon>
    </lineage>
</organism>
<proteinExistence type="predicted"/>
<comment type="caution">
    <text evidence="2">The sequence shown here is derived from an EMBL/GenBank/DDBJ whole genome shotgun (WGS) entry which is preliminary data.</text>
</comment>
<protein>
    <recommendedName>
        <fullName evidence="4">CYTH domain-containing protein</fullName>
    </recommendedName>
</protein>
<dbReference type="Proteomes" id="UP001310594">
    <property type="component" value="Unassembled WGS sequence"/>
</dbReference>